<keyword evidence="5" id="KW-0238">DNA-binding</keyword>
<keyword evidence="3 7" id="KW-0862">Zinc</keyword>
<evidence type="ECO:0000256" key="1">
    <source>
        <dbReference type="ARBA" id="ARBA00007957"/>
    </source>
</evidence>
<evidence type="ECO:0000256" key="3">
    <source>
        <dbReference type="ARBA" id="ARBA00022833"/>
    </source>
</evidence>
<keyword evidence="6" id="KW-0804">Transcription</keyword>
<comment type="similarity">
    <text evidence="1">Belongs to the Fur family.</text>
</comment>
<dbReference type="PANTHER" id="PTHR33202">
    <property type="entry name" value="ZINC UPTAKE REGULATION PROTEIN"/>
    <property type="match status" value="1"/>
</dbReference>
<proteinExistence type="inferred from homology"/>
<dbReference type="InterPro" id="IPR036390">
    <property type="entry name" value="WH_DNA-bd_sf"/>
</dbReference>
<evidence type="ECO:0000256" key="5">
    <source>
        <dbReference type="ARBA" id="ARBA00023125"/>
    </source>
</evidence>
<keyword evidence="7" id="KW-0479">Metal-binding</keyword>
<feature type="binding site" evidence="7">
    <location>
        <position position="134"/>
    </location>
    <ligand>
        <name>Zn(2+)</name>
        <dbReference type="ChEBI" id="CHEBI:29105"/>
    </ligand>
</feature>
<dbReference type="SUPFAM" id="SSF46785">
    <property type="entry name" value="Winged helix' DNA-binding domain"/>
    <property type="match status" value="1"/>
</dbReference>
<dbReference type="RefSeq" id="WP_006966863.1">
    <property type="nucleotide sequence ID" value="NZ_APJX01000006.1"/>
</dbReference>
<evidence type="ECO:0000256" key="2">
    <source>
        <dbReference type="ARBA" id="ARBA00022491"/>
    </source>
</evidence>
<dbReference type="CDD" id="cd07153">
    <property type="entry name" value="Fur_like"/>
    <property type="match status" value="1"/>
</dbReference>
<dbReference type="GO" id="GO:0000976">
    <property type="term" value="F:transcription cis-regulatory region binding"/>
    <property type="evidence" value="ECO:0007669"/>
    <property type="project" value="TreeGrafter"/>
</dbReference>
<reference evidence="8 9" key="1">
    <citation type="journal article" date="2013" name="Genome Announc.">
        <title>Draft Genome Sequence of Desulfotignum phosphitoxidans DSM 13687 Strain FiPS-3.</title>
        <authorList>
            <person name="Poehlein A."/>
            <person name="Daniel R."/>
            <person name="Simeonova D.D."/>
        </authorList>
    </citation>
    <scope>NUCLEOTIDE SEQUENCE [LARGE SCALE GENOMIC DNA]</scope>
    <source>
        <strain evidence="8 9">DSM 13687</strain>
    </source>
</reference>
<protein>
    <submittedName>
        <fullName evidence="8">Putative ferric uptake regulator, FUR family</fullName>
    </submittedName>
</protein>
<evidence type="ECO:0000256" key="6">
    <source>
        <dbReference type="ARBA" id="ARBA00023163"/>
    </source>
</evidence>
<evidence type="ECO:0000313" key="8">
    <source>
        <dbReference type="EMBL" id="EMS79023.1"/>
    </source>
</evidence>
<keyword evidence="4" id="KW-0805">Transcription regulation</keyword>
<sequence length="146" mass="16634">MDRFTQLCKAHGLKVTPQRVAVYKALKKATDHPCADKIHKQLLTDFPNISLDTVNRTLLTFARIRIIDVVEGQGDPRRFDPNLDEHHHFYCLSCNTIIDFHAPELKHIQLPDDITRSFTITGKRLCLTGYCARCRNHAPDKVTAVG</sequence>
<keyword evidence="9" id="KW-1185">Reference proteome</keyword>
<dbReference type="GO" id="GO:0045892">
    <property type="term" value="P:negative regulation of DNA-templated transcription"/>
    <property type="evidence" value="ECO:0007669"/>
    <property type="project" value="TreeGrafter"/>
</dbReference>
<evidence type="ECO:0000256" key="7">
    <source>
        <dbReference type="PIRSR" id="PIRSR602481-1"/>
    </source>
</evidence>
<dbReference type="AlphaFoldDB" id="S0FV93"/>
<dbReference type="Gene3D" id="1.10.10.10">
    <property type="entry name" value="Winged helix-like DNA-binding domain superfamily/Winged helix DNA-binding domain"/>
    <property type="match status" value="1"/>
</dbReference>
<dbReference type="InterPro" id="IPR002481">
    <property type="entry name" value="FUR"/>
</dbReference>
<feature type="binding site" evidence="7">
    <location>
        <position position="91"/>
    </location>
    <ligand>
        <name>Zn(2+)</name>
        <dbReference type="ChEBI" id="CHEBI:29105"/>
    </ligand>
</feature>
<dbReference type="GO" id="GO:0008270">
    <property type="term" value="F:zinc ion binding"/>
    <property type="evidence" value="ECO:0007669"/>
    <property type="project" value="TreeGrafter"/>
</dbReference>
<comment type="caution">
    <text evidence="8">The sequence shown here is derived from an EMBL/GenBank/DDBJ whole genome shotgun (WGS) entry which is preliminary data.</text>
</comment>
<dbReference type="OrthoDB" id="8659436at2"/>
<evidence type="ECO:0000313" key="9">
    <source>
        <dbReference type="Proteomes" id="UP000014216"/>
    </source>
</evidence>
<comment type="cofactor">
    <cofactor evidence="7">
        <name>Zn(2+)</name>
        <dbReference type="ChEBI" id="CHEBI:29105"/>
    </cofactor>
    <text evidence="7">Binds 1 zinc ion per subunit.</text>
</comment>
<dbReference type="PANTHER" id="PTHR33202:SF8">
    <property type="entry name" value="PEROXIDE-RESPONSIVE REPRESSOR PERR"/>
    <property type="match status" value="1"/>
</dbReference>
<dbReference type="GO" id="GO:1900376">
    <property type="term" value="P:regulation of secondary metabolite biosynthetic process"/>
    <property type="evidence" value="ECO:0007669"/>
    <property type="project" value="TreeGrafter"/>
</dbReference>
<dbReference type="InterPro" id="IPR043135">
    <property type="entry name" value="Fur_C"/>
</dbReference>
<dbReference type="Pfam" id="PF01475">
    <property type="entry name" value="FUR"/>
    <property type="match status" value="1"/>
</dbReference>
<organism evidence="8 9">
    <name type="scientific">Desulfotignum phosphitoxidans DSM 13687</name>
    <dbReference type="NCBI Taxonomy" id="1286635"/>
    <lineage>
        <taxon>Bacteria</taxon>
        <taxon>Pseudomonadati</taxon>
        <taxon>Thermodesulfobacteriota</taxon>
        <taxon>Desulfobacteria</taxon>
        <taxon>Desulfobacterales</taxon>
        <taxon>Desulfobacteraceae</taxon>
        <taxon>Desulfotignum</taxon>
    </lineage>
</organism>
<dbReference type="GO" id="GO:0003700">
    <property type="term" value="F:DNA-binding transcription factor activity"/>
    <property type="evidence" value="ECO:0007669"/>
    <property type="project" value="InterPro"/>
</dbReference>
<evidence type="ECO:0000256" key="4">
    <source>
        <dbReference type="ARBA" id="ARBA00023015"/>
    </source>
</evidence>
<feature type="binding site" evidence="7">
    <location>
        <position position="94"/>
    </location>
    <ligand>
        <name>Zn(2+)</name>
        <dbReference type="ChEBI" id="CHEBI:29105"/>
    </ligand>
</feature>
<accession>S0FV93</accession>
<dbReference type="Gene3D" id="3.30.1490.190">
    <property type="match status" value="1"/>
</dbReference>
<dbReference type="PATRIC" id="fig|1286635.3.peg.3104"/>
<dbReference type="EMBL" id="APJX01000006">
    <property type="protein sequence ID" value="EMS79023.1"/>
    <property type="molecule type" value="Genomic_DNA"/>
</dbReference>
<name>S0FV93_9BACT</name>
<gene>
    <name evidence="8" type="ORF">Dpo_6c02220</name>
</gene>
<dbReference type="Proteomes" id="UP000014216">
    <property type="component" value="Unassembled WGS sequence"/>
</dbReference>
<dbReference type="InterPro" id="IPR036388">
    <property type="entry name" value="WH-like_DNA-bd_sf"/>
</dbReference>
<feature type="binding site" evidence="7">
    <location>
        <position position="131"/>
    </location>
    <ligand>
        <name>Zn(2+)</name>
        <dbReference type="ChEBI" id="CHEBI:29105"/>
    </ligand>
</feature>
<keyword evidence="2" id="KW-0678">Repressor</keyword>